<dbReference type="GO" id="GO:0000156">
    <property type="term" value="F:phosphorelay response regulator activity"/>
    <property type="evidence" value="ECO:0007669"/>
    <property type="project" value="TreeGrafter"/>
</dbReference>
<dbReference type="AlphaFoldDB" id="A0A838WVW4"/>
<keyword evidence="3" id="KW-0805">Transcription regulation</keyword>
<proteinExistence type="predicted"/>
<dbReference type="SUPFAM" id="SSF52172">
    <property type="entry name" value="CheY-like"/>
    <property type="match status" value="1"/>
</dbReference>
<evidence type="ECO:0000313" key="8">
    <source>
        <dbReference type="EMBL" id="MBA4504778.1"/>
    </source>
</evidence>
<dbReference type="InterPro" id="IPR011006">
    <property type="entry name" value="CheY-like_superfamily"/>
</dbReference>
<evidence type="ECO:0000259" key="7">
    <source>
        <dbReference type="PROSITE" id="PS50110"/>
    </source>
</evidence>
<evidence type="ECO:0000256" key="4">
    <source>
        <dbReference type="ARBA" id="ARBA00023125"/>
    </source>
</evidence>
<dbReference type="EMBL" id="JACEOR010000201">
    <property type="protein sequence ID" value="MBA4504778.1"/>
    <property type="molecule type" value="Genomic_DNA"/>
</dbReference>
<dbReference type="InterPro" id="IPR039420">
    <property type="entry name" value="WalR-like"/>
</dbReference>
<evidence type="ECO:0000256" key="5">
    <source>
        <dbReference type="ARBA" id="ARBA00023163"/>
    </source>
</evidence>
<dbReference type="Gene3D" id="3.40.50.2300">
    <property type="match status" value="1"/>
</dbReference>
<dbReference type="InterPro" id="IPR001789">
    <property type="entry name" value="Sig_transdc_resp-reg_receiver"/>
</dbReference>
<accession>A0A838WVW4</accession>
<dbReference type="Pfam" id="PF00072">
    <property type="entry name" value="Response_reg"/>
    <property type="match status" value="1"/>
</dbReference>
<evidence type="ECO:0000256" key="1">
    <source>
        <dbReference type="ARBA" id="ARBA00022553"/>
    </source>
</evidence>
<evidence type="ECO:0000313" key="9">
    <source>
        <dbReference type="Proteomes" id="UP000580709"/>
    </source>
</evidence>
<reference evidence="8 9" key="1">
    <citation type="submission" date="2020-07" db="EMBL/GenBank/DDBJ databases">
        <authorList>
            <person name="Khare M."/>
        </authorList>
    </citation>
    <scope>NUCLEOTIDE SEQUENCE [LARGE SCALE GENOMIC DNA]</scope>
    <source>
        <strain evidence="8 9">P8776</strain>
    </source>
</reference>
<dbReference type="GO" id="GO:0032993">
    <property type="term" value="C:protein-DNA complex"/>
    <property type="evidence" value="ECO:0007669"/>
    <property type="project" value="TreeGrafter"/>
</dbReference>
<dbReference type="PANTHER" id="PTHR48111">
    <property type="entry name" value="REGULATOR OF RPOS"/>
    <property type="match status" value="1"/>
</dbReference>
<feature type="domain" description="Response regulatory" evidence="7">
    <location>
        <begin position="9"/>
        <end position="99"/>
    </location>
</feature>
<feature type="non-terminal residue" evidence="8">
    <location>
        <position position="99"/>
    </location>
</feature>
<dbReference type="PANTHER" id="PTHR48111:SF28">
    <property type="entry name" value="TRANSCRIPTIONAL REGULATORY PROTEIN TCRX-RELATED"/>
    <property type="match status" value="1"/>
</dbReference>
<evidence type="ECO:0000256" key="6">
    <source>
        <dbReference type="PROSITE-ProRule" id="PRU00169"/>
    </source>
</evidence>
<dbReference type="GO" id="GO:0005829">
    <property type="term" value="C:cytosol"/>
    <property type="evidence" value="ECO:0007669"/>
    <property type="project" value="TreeGrafter"/>
</dbReference>
<evidence type="ECO:0000256" key="3">
    <source>
        <dbReference type="ARBA" id="ARBA00023015"/>
    </source>
</evidence>
<protein>
    <submittedName>
        <fullName evidence="8">Response regulator</fullName>
    </submittedName>
</protein>
<dbReference type="GO" id="GO:0006355">
    <property type="term" value="P:regulation of DNA-templated transcription"/>
    <property type="evidence" value="ECO:0007669"/>
    <property type="project" value="TreeGrafter"/>
</dbReference>
<dbReference type="SMART" id="SM00448">
    <property type="entry name" value="REC"/>
    <property type="match status" value="1"/>
</dbReference>
<gene>
    <name evidence="8" type="ORF">H0H28_05460</name>
</gene>
<feature type="modified residue" description="4-aspartylphosphate" evidence="6">
    <location>
        <position position="58"/>
    </location>
</feature>
<name>A0A838WVW4_9CORY</name>
<keyword evidence="4" id="KW-0238">DNA-binding</keyword>
<organism evidence="8 9">
    <name type="scientific">Corynebacterium sanguinis</name>
    <dbReference type="NCBI Taxonomy" id="2594913"/>
    <lineage>
        <taxon>Bacteria</taxon>
        <taxon>Bacillati</taxon>
        <taxon>Actinomycetota</taxon>
        <taxon>Actinomycetes</taxon>
        <taxon>Mycobacteriales</taxon>
        <taxon>Corynebacteriaceae</taxon>
        <taxon>Corynebacterium</taxon>
    </lineage>
</organism>
<dbReference type="GO" id="GO:0000976">
    <property type="term" value="F:transcription cis-regulatory region binding"/>
    <property type="evidence" value="ECO:0007669"/>
    <property type="project" value="TreeGrafter"/>
</dbReference>
<keyword evidence="1 6" id="KW-0597">Phosphoprotein</keyword>
<dbReference type="RefSeq" id="WP_181729676.1">
    <property type="nucleotide sequence ID" value="NZ_JACEOR010000201.1"/>
</dbReference>
<dbReference type="Proteomes" id="UP000580709">
    <property type="component" value="Unassembled WGS sequence"/>
</dbReference>
<evidence type="ECO:0000256" key="2">
    <source>
        <dbReference type="ARBA" id="ARBA00023012"/>
    </source>
</evidence>
<keyword evidence="2" id="KW-0902">Two-component regulatory system</keyword>
<keyword evidence="5" id="KW-0804">Transcription</keyword>
<dbReference type="FunFam" id="3.40.50.2300:FF:000001">
    <property type="entry name" value="DNA-binding response regulator PhoB"/>
    <property type="match status" value="1"/>
</dbReference>
<sequence>MPDMNEGVKVLVVDDEPNIVELLTVSLRFQGFEVESVNSGAEALKVAREFRPDAYILDVMMPGMDGFELLSKLRADGLDGPVLFLTAKDAVEDRIHGLT</sequence>
<keyword evidence="9" id="KW-1185">Reference proteome</keyword>
<dbReference type="PROSITE" id="PS50110">
    <property type="entry name" value="RESPONSE_REGULATORY"/>
    <property type="match status" value="1"/>
</dbReference>
<comment type="caution">
    <text evidence="8">The sequence shown here is derived from an EMBL/GenBank/DDBJ whole genome shotgun (WGS) entry which is preliminary data.</text>
</comment>